<evidence type="ECO:0000313" key="10">
    <source>
        <dbReference type="Proteomes" id="UP000494222"/>
    </source>
</evidence>
<keyword evidence="9" id="KW-1185">Reference proteome</keyword>
<evidence type="ECO:0000259" key="6">
    <source>
        <dbReference type="Pfam" id="PF00294"/>
    </source>
</evidence>
<dbReference type="Proteomes" id="UP000494222">
    <property type="component" value="Unassembled WGS sequence"/>
</dbReference>
<evidence type="ECO:0000313" key="9">
    <source>
        <dbReference type="Proteomes" id="UP000430232"/>
    </source>
</evidence>
<evidence type="ECO:0000256" key="3">
    <source>
        <dbReference type="ARBA" id="ARBA00022741"/>
    </source>
</evidence>
<dbReference type="Proteomes" id="UP000430232">
    <property type="component" value="Unassembled WGS sequence"/>
</dbReference>
<organism evidence="7 9">
    <name type="scientific">Burkholderia latens</name>
    <dbReference type="NCBI Taxonomy" id="488446"/>
    <lineage>
        <taxon>Bacteria</taxon>
        <taxon>Pseudomonadati</taxon>
        <taxon>Pseudomonadota</taxon>
        <taxon>Betaproteobacteria</taxon>
        <taxon>Burkholderiales</taxon>
        <taxon>Burkholderiaceae</taxon>
        <taxon>Burkholderia</taxon>
        <taxon>Burkholderia cepacia complex</taxon>
    </lineage>
</organism>
<dbReference type="GO" id="GO:0005524">
    <property type="term" value="F:ATP binding"/>
    <property type="evidence" value="ECO:0007669"/>
    <property type="project" value="UniProtKB-KW"/>
</dbReference>
<evidence type="ECO:0000256" key="5">
    <source>
        <dbReference type="ARBA" id="ARBA00022840"/>
    </source>
</evidence>
<keyword evidence="3" id="KW-0547">Nucleotide-binding</keyword>
<accession>A0A6H9SFD2</accession>
<dbReference type="AlphaFoldDB" id="A0A6H9SFD2"/>
<dbReference type="Gene3D" id="3.40.1190.20">
    <property type="match status" value="1"/>
</dbReference>
<protein>
    <submittedName>
        <fullName evidence="7">Carbohydrate kinase</fullName>
    </submittedName>
    <submittedName>
        <fullName evidence="8">Sugar kinase</fullName>
    </submittedName>
</protein>
<keyword evidence="2" id="KW-0808">Transferase</keyword>
<dbReference type="InterPro" id="IPR011611">
    <property type="entry name" value="PfkB_dom"/>
</dbReference>
<dbReference type="SUPFAM" id="SSF53613">
    <property type="entry name" value="Ribokinase-like"/>
    <property type="match status" value="1"/>
</dbReference>
<reference evidence="7 9" key="1">
    <citation type="submission" date="2019-09" db="EMBL/GenBank/DDBJ databases">
        <title>Draft genome sequences of 48 bacterial type strains from the CCUG.</title>
        <authorList>
            <person name="Tunovic T."/>
            <person name="Pineiro-Iglesias B."/>
            <person name="Unosson C."/>
            <person name="Inganas E."/>
            <person name="Ohlen M."/>
            <person name="Cardew S."/>
            <person name="Jensie-Markopoulos S."/>
            <person name="Salva-Serra F."/>
            <person name="Jaen-Luchoro D."/>
            <person name="Karlsson R."/>
            <person name="Svensson-Stadler L."/>
            <person name="Chun J."/>
            <person name="Moore E."/>
        </authorList>
    </citation>
    <scope>NUCLEOTIDE SEQUENCE [LARGE SCALE GENOMIC DNA]</scope>
    <source>
        <strain evidence="7 9">CCUG 54555</strain>
    </source>
</reference>
<dbReference type="GeneID" id="99788759"/>
<dbReference type="EMBL" id="CABVPL010000007">
    <property type="protein sequence ID" value="VWB34641.1"/>
    <property type="molecule type" value="Genomic_DNA"/>
</dbReference>
<dbReference type="InterPro" id="IPR029056">
    <property type="entry name" value="Ribokinase-like"/>
</dbReference>
<dbReference type="PANTHER" id="PTHR43085:SF1">
    <property type="entry name" value="PSEUDOURIDINE KINASE-RELATED"/>
    <property type="match status" value="1"/>
</dbReference>
<proteinExistence type="inferred from homology"/>
<gene>
    <name evidence="8" type="ORF">BLA24064_01496</name>
    <name evidence="7" type="ORF">F7R21_29280</name>
</gene>
<dbReference type="Pfam" id="PF00294">
    <property type="entry name" value="PfkB"/>
    <property type="match status" value="1"/>
</dbReference>
<dbReference type="GO" id="GO:0016301">
    <property type="term" value="F:kinase activity"/>
    <property type="evidence" value="ECO:0007669"/>
    <property type="project" value="UniProtKB-KW"/>
</dbReference>
<dbReference type="CDD" id="cd01167">
    <property type="entry name" value="bac_FRK"/>
    <property type="match status" value="1"/>
</dbReference>
<dbReference type="EMBL" id="VZOJ01000128">
    <property type="protein sequence ID" value="KAB0632580.1"/>
    <property type="molecule type" value="Genomic_DNA"/>
</dbReference>
<evidence type="ECO:0000256" key="1">
    <source>
        <dbReference type="ARBA" id="ARBA00010688"/>
    </source>
</evidence>
<evidence type="ECO:0000313" key="8">
    <source>
        <dbReference type="EMBL" id="VWB34641.1"/>
    </source>
</evidence>
<name>A0A6H9SFD2_9BURK</name>
<keyword evidence="4 7" id="KW-0418">Kinase</keyword>
<evidence type="ECO:0000256" key="2">
    <source>
        <dbReference type="ARBA" id="ARBA00022679"/>
    </source>
</evidence>
<feature type="domain" description="Carbohydrate kinase PfkB" evidence="6">
    <location>
        <begin position="7"/>
        <end position="292"/>
    </location>
</feature>
<dbReference type="PANTHER" id="PTHR43085">
    <property type="entry name" value="HEXOKINASE FAMILY MEMBER"/>
    <property type="match status" value="1"/>
</dbReference>
<evidence type="ECO:0000256" key="4">
    <source>
        <dbReference type="ARBA" id="ARBA00022777"/>
    </source>
</evidence>
<dbReference type="RefSeq" id="WP_151067972.1">
    <property type="nucleotide sequence ID" value="NZ_CABVPL010000007.1"/>
</dbReference>
<keyword evidence="5" id="KW-0067">ATP-binding</keyword>
<comment type="similarity">
    <text evidence="1">Belongs to the carbohydrate kinase PfkB family.</text>
</comment>
<evidence type="ECO:0000313" key="7">
    <source>
        <dbReference type="EMBL" id="KAB0632580.1"/>
    </source>
</evidence>
<sequence>MTTTLPRLIVFGEALTDFIRDGAQHWRSIAGGSCWNVARVSARLGVPTAFAGTVSRDIFGDELMRRSAEAGLDLRFIRQVDRPPLLAMVVSKQPPEYFFIGENSADLAFDPADLPDGALDAAEIVHVGSLGVVREPLASRLIDVVQAARAAGKRISFDPNYRAPMAAPSYRDTLRRLAGLADWIKVSDEDLRGLFPELDEAAALAQLRTWAPDATVLVTRGAAGMQLLHRDTALFQPAFATEVADTVGCGDASIGGWLASQLAHPDATAADHLRYAAACAAVTCAHAGAYAPTAEEVAGVVGRRAHGEPADTALSH</sequence>
<reference evidence="8 10" key="2">
    <citation type="submission" date="2019-09" db="EMBL/GenBank/DDBJ databases">
        <authorList>
            <person name="Depoorter E."/>
        </authorList>
    </citation>
    <scope>NUCLEOTIDE SEQUENCE [LARGE SCALE GENOMIC DNA]</scope>
    <source>
        <strain evidence="8">LMG 24064</strain>
    </source>
</reference>
<dbReference type="InterPro" id="IPR050306">
    <property type="entry name" value="PfkB_Carbo_kinase"/>
</dbReference>
<dbReference type="OrthoDB" id="9779730at2"/>